<dbReference type="OrthoDB" id="1496333at2"/>
<organism evidence="1 2">
    <name type="scientific">Methylobacterium soli</name>
    <dbReference type="NCBI Taxonomy" id="553447"/>
    <lineage>
        <taxon>Bacteria</taxon>
        <taxon>Pseudomonadati</taxon>
        <taxon>Pseudomonadota</taxon>
        <taxon>Alphaproteobacteria</taxon>
        <taxon>Hyphomicrobiales</taxon>
        <taxon>Methylobacteriaceae</taxon>
        <taxon>Methylobacterium</taxon>
    </lineage>
</organism>
<reference evidence="1 2" key="1">
    <citation type="submission" date="2019-09" db="EMBL/GenBank/DDBJ databases">
        <title>YIM 48816 draft genome.</title>
        <authorList>
            <person name="Jiang L."/>
        </authorList>
    </citation>
    <scope>NUCLEOTIDE SEQUENCE [LARGE SCALE GENOMIC DNA]</scope>
    <source>
        <strain evidence="1 2">YIM 48816</strain>
    </source>
</reference>
<evidence type="ECO:0000313" key="1">
    <source>
        <dbReference type="EMBL" id="KAB1075914.1"/>
    </source>
</evidence>
<sequence>MRSEPARVGAEHFEALDRMRVEQGSHLSDEPWTPMDDALAELRERNGYARFDQEERHSSPPKRSRFPILHVDDLEIGADPVWLIDGLLPATGFGVIFGAPKSGKSFLLADALFHAAMGRAWAGREVMQGAVVYITGEGVEGFKRRLIAMRRHYEVEGRRVPFLLIPVAPDLGHASGDDLALIEDVRSYLASIGNPPIRAIAIDTLARTMKGADENAAKDMTTFVDNCERIGTAFGCIVLGVHHAGKDVAKGSRGSNALDGAVDVMWSVEKGEVCSTATIHHMKDAEAGATWQFRLLPTVLREGGAALQSATAAVVEIATLPGEAQHPAAKRNKPLPDRARLLLDVLTFAIGEMGEAVKGDSNVPHDLRSVARENLKRYLELRGYWDELITPAVNRANLSRDLKTLQARGIIGATATWLWLR</sequence>
<dbReference type="InterPro" id="IPR027417">
    <property type="entry name" value="P-loop_NTPase"/>
</dbReference>
<protein>
    <submittedName>
        <fullName evidence="1">AAA family ATPase</fullName>
    </submittedName>
</protein>
<evidence type="ECO:0000313" key="2">
    <source>
        <dbReference type="Proteomes" id="UP000474159"/>
    </source>
</evidence>
<comment type="caution">
    <text evidence="1">The sequence shown here is derived from an EMBL/GenBank/DDBJ whole genome shotgun (WGS) entry which is preliminary data.</text>
</comment>
<proteinExistence type="predicted"/>
<dbReference type="Gene3D" id="3.40.50.300">
    <property type="entry name" value="P-loop containing nucleotide triphosphate hydrolases"/>
    <property type="match status" value="1"/>
</dbReference>
<name>A0A6L3SVZ5_9HYPH</name>
<keyword evidence="2" id="KW-1185">Reference proteome</keyword>
<dbReference type="AlphaFoldDB" id="A0A6L3SVZ5"/>
<dbReference type="EMBL" id="VZZK01000032">
    <property type="protein sequence ID" value="KAB1075914.1"/>
    <property type="molecule type" value="Genomic_DNA"/>
</dbReference>
<accession>A0A6L3SVZ5</accession>
<gene>
    <name evidence="1" type="ORF">F6X53_24085</name>
</gene>
<dbReference type="Proteomes" id="UP000474159">
    <property type="component" value="Unassembled WGS sequence"/>
</dbReference>
<dbReference type="SUPFAM" id="SSF52540">
    <property type="entry name" value="P-loop containing nucleoside triphosphate hydrolases"/>
    <property type="match status" value="1"/>
</dbReference>
<dbReference type="Pfam" id="PF13481">
    <property type="entry name" value="AAA_25"/>
    <property type="match status" value="1"/>
</dbReference>